<proteinExistence type="predicted"/>
<dbReference type="OrthoDB" id="6062227at2759"/>
<gene>
    <name evidence="2" type="ORF">CTI12_AA566010</name>
</gene>
<comment type="caution">
    <text evidence="2">The sequence shown here is derived from an EMBL/GenBank/DDBJ whole genome shotgun (WGS) entry which is preliminary data.</text>
</comment>
<keyword evidence="1" id="KW-0472">Membrane</keyword>
<keyword evidence="1" id="KW-1133">Transmembrane helix</keyword>
<reference evidence="2 3" key="1">
    <citation type="journal article" date="2018" name="Mol. Plant">
        <title>The genome of Artemisia annua provides insight into the evolution of Asteraceae family and artemisinin biosynthesis.</title>
        <authorList>
            <person name="Shen Q."/>
            <person name="Zhang L."/>
            <person name="Liao Z."/>
            <person name="Wang S."/>
            <person name="Yan T."/>
            <person name="Shi P."/>
            <person name="Liu M."/>
            <person name="Fu X."/>
            <person name="Pan Q."/>
            <person name="Wang Y."/>
            <person name="Lv Z."/>
            <person name="Lu X."/>
            <person name="Zhang F."/>
            <person name="Jiang W."/>
            <person name="Ma Y."/>
            <person name="Chen M."/>
            <person name="Hao X."/>
            <person name="Li L."/>
            <person name="Tang Y."/>
            <person name="Lv G."/>
            <person name="Zhou Y."/>
            <person name="Sun X."/>
            <person name="Brodelius P.E."/>
            <person name="Rose J.K.C."/>
            <person name="Tang K."/>
        </authorList>
    </citation>
    <scope>NUCLEOTIDE SEQUENCE [LARGE SCALE GENOMIC DNA]</scope>
    <source>
        <strain evidence="3">cv. Huhao1</strain>
        <tissue evidence="2">Leaf</tissue>
    </source>
</reference>
<organism evidence="2 3">
    <name type="scientific">Artemisia annua</name>
    <name type="common">Sweet wormwood</name>
    <dbReference type="NCBI Taxonomy" id="35608"/>
    <lineage>
        <taxon>Eukaryota</taxon>
        <taxon>Viridiplantae</taxon>
        <taxon>Streptophyta</taxon>
        <taxon>Embryophyta</taxon>
        <taxon>Tracheophyta</taxon>
        <taxon>Spermatophyta</taxon>
        <taxon>Magnoliopsida</taxon>
        <taxon>eudicotyledons</taxon>
        <taxon>Gunneridae</taxon>
        <taxon>Pentapetalae</taxon>
        <taxon>asterids</taxon>
        <taxon>campanulids</taxon>
        <taxon>Asterales</taxon>
        <taxon>Asteraceae</taxon>
        <taxon>Asteroideae</taxon>
        <taxon>Anthemideae</taxon>
        <taxon>Artemisiinae</taxon>
        <taxon>Artemisia</taxon>
    </lineage>
</organism>
<dbReference type="Proteomes" id="UP000245207">
    <property type="component" value="Unassembled WGS sequence"/>
</dbReference>
<evidence type="ECO:0000256" key="1">
    <source>
        <dbReference type="SAM" id="Phobius"/>
    </source>
</evidence>
<protein>
    <submittedName>
        <fullName evidence="2">Uncharacterized protein</fullName>
    </submittedName>
</protein>
<dbReference type="EMBL" id="PKPP01014055">
    <property type="protein sequence ID" value="PWA40100.1"/>
    <property type="molecule type" value="Genomic_DNA"/>
</dbReference>
<evidence type="ECO:0000313" key="2">
    <source>
        <dbReference type="EMBL" id="PWA40100.1"/>
    </source>
</evidence>
<keyword evidence="1" id="KW-0812">Transmembrane</keyword>
<name>A0A2U1KTL9_ARTAN</name>
<accession>A0A2U1KTL9</accession>
<sequence length="195" mass="20742">MAIQSGSNPKLMDQPVNVIDNKVYNYTNASCSSISQHHKQTLYYLIRLIMNNMYTVVLFLIVFTSTSSTFCLSSNNAGGQEIFMVVDDETTVHDAGMGTSKANPVQIGQFLLEDGNVLTLSRKSSPSPNCIGLNQPCGALHWCCAGLVCDGVFSGRCQPSEGCRYPGTFCGVGFPCCPPYQCDGGPAGALAGVCA</sequence>
<dbReference type="AlphaFoldDB" id="A0A2U1KTL9"/>
<evidence type="ECO:0000313" key="3">
    <source>
        <dbReference type="Proteomes" id="UP000245207"/>
    </source>
</evidence>
<feature type="transmembrane region" description="Helical" evidence="1">
    <location>
        <begin position="42"/>
        <end position="63"/>
    </location>
</feature>
<keyword evidence="3" id="KW-1185">Reference proteome</keyword>